<dbReference type="InterPro" id="IPR036291">
    <property type="entry name" value="NAD(P)-bd_dom_sf"/>
</dbReference>
<dbReference type="Pfam" id="PF01113">
    <property type="entry name" value="DapB_N"/>
    <property type="match status" value="1"/>
</dbReference>
<dbReference type="GO" id="GO:0009089">
    <property type="term" value="P:lysine biosynthetic process via diaminopimelate"/>
    <property type="evidence" value="ECO:0007669"/>
    <property type="project" value="InterPro"/>
</dbReference>
<evidence type="ECO:0000259" key="3">
    <source>
        <dbReference type="Pfam" id="PF01113"/>
    </source>
</evidence>
<reference evidence="4 5" key="1">
    <citation type="submission" date="2016-10" db="EMBL/GenBank/DDBJ databases">
        <title>Complete genome of the TMA-utilizing, human hosted archaeon Methanomethylophilus alvus Gen. nov, sp. nov., strain Mx-05, derived from a pure culture.</title>
        <authorList>
            <person name="Brugere J.-F."/>
            <person name="Ben Hania W."/>
            <person name="Chaudhary P.P."/>
            <person name="Gaci N."/>
            <person name="Borrel G."/>
            <person name="Cao Van Tuat L."/>
            <person name="Fardeau M.-L."/>
            <person name="Harris H.M.B."/>
            <person name="O'Toole P.W."/>
            <person name="Ollivier B."/>
        </authorList>
    </citation>
    <scope>NUCLEOTIDE SEQUENCE [LARGE SCALE GENOMIC DNA]</scope>
    <source>
        <strain evidence="4 5">Mx-05</strain>
    </source>
</reference>
<keyword evidence="1" id="KW-0521">NADP</keyword>
<accession>A0A3G3IJC6</accession>
<evidence type="ECO:0000313" key="4">
    <source>
        <dbReference type="EMBL" id="AYQ55592.1"/>
    </source>
</evidence>
<dbReference type="InterPro" id="IPR000846">
    <property type="entry name" value="DapB_N"/>
</dbReference>
<gene>
    <name evidence="4" type="ORF">BKD89_07280</name>
</gene>
<dbReference type="Proteomes" id="UP000273278">
    <property type="component" value="Chromosome"/>
</dbReference>
<dbReference type="EMBL" id="CP017686">
    <property type="protein sequence ID" value="AYQ55592.1"/>
    <property type="molecule type" value="Genomic_DNA"/>
</dbReference>
<dbReference type="AlphaFoldDB" id="A0A3G3IJC6"/>
<dbReference type="Gene3D" id="3.40.50.720">
    <property type="entry name" value="NAD(P)-binding Rossmann-like Domain"/>
    <property type="match status" value="1"/>
</dbReference>
<dbReference type="SUPFAM" id="SSF51735">
    <property type="entry name" value="NAD(P)-binding Rossmann-fold domains"/>
    <property type="match status" value="1"/>
</dbReference>
<evidence type="ECO:0000256" key="2">
    <source>
        <dbReference type="ARBA" id="ARBA00023002"/>
    </source>
</evidence>
<dbReference type="RefSeq" id="WP_015505370.1">
    <property type="nucleotide sequence ID" value="NZ_CAYAXY010000005.1"/>
</dbReference>
<protein>
    <recommendedName>
        <fullName evidence="3">Dihydrodipicolinate reductase N-terminal domain-containing protein</fullName>
    </recommendedName>
</protein>
<dbReference type="GeneID" id="71202626"/>
<dbReference type="GO" id="GO:0008839">
    <property type="term" value="F:4-hydroxy-tetrahydrodipicolinate reductase"/>
    <property type="evidence" value="ECO:0007669"/>
    <property type="project" value="InterPro"/>
</dbReference>
<name>A0A3G3IJC6_9ARCH</name>
<evidence type="ECO:0000313" key="5">
    <source>
        <dbReference type="Proteomes" id="UP000273278"/>
    </source>
</evidence>
<sequence length="88" mass="8768">MVIRVAVARATGKLGSIVCDLVADDPELELAGTVVSSGGGHEGESIHGMAAVGPDGLDRVLKDCDVYVDLTSPEATIGRASDSGAGTS</sequence>
<feature type="domain" description="Dihydrodipicolinate reductase N-terminal" evidence="3">
    <location>
        <begin position="3"/>
        <end position="77"/>
    </location>
</feature>
<evidence type="ECO:0000256" key="1">
    <source>
        <dbReference type="ARBA" id="ARBA00022857"/>
    </source>
</evidence>
<organism evidence="4 5">
    <name type="scientific">Methanomethylophilus alvi</name>
    <dbReference type="NCBI Taxonomy" id="1291540"/>
    <lineage>
        <taxon>Archaea</taxon>
        <taxon>Methanobacteriati</taxon>
        <taxon>Thermoplasmatota</taxon>
        <taxon>Thermoplasmata</taxon>
        <taxon>Methanomassiliicoccales</taxon>
        <taxon>Methanomethylophilaceae</taxon>
        <taxon>Methanomethylophilus</taxon>
    </lineage>
</organism>
<keyword evidence="2" id="KW-0560">Oxidoreductase</keyword>
<proteinExistence type="predicted"/>